<evidence type="ECO:0000256" key="15">
    <source>
        <dbReference type="SAM" id="Coils"/>
    </source>
</evidence>
<comment type="subcellular location">
    <subcellularLocation>
        <location evidence="3">Chromosome</location>
    </subcellularLocation>
    <subcellularLocation>
        <location evidence="2">Nucleus</location>
    </subcellularLocation>
</comment>
<evidence type="ECO:0000256" key="2">
    <source>
        <dbReference type="ARBA" id="ARBA00004123"/>
    </source>
</evidence>
<keyword evidence="6" id="KW-0158">Chromosome</keyword>
<keyword evidence="12" id="KW-0234">DNA repair</keyword>
<dbReference type="GO" id="GO:0070192">
    <property type="term" value="P:chromosome organization involved in meiotic cell cycle"/>
    <property type="evidence" value="ECO:0007669"/>
    <property type="project" value="TreeGrafter"/>
</dbReference>
<organism evidence="18 19">
    <name type="scientific">Cladonia borealis</name>
    <dbReference type="NCBI Taxonomy" id="184061"/>
    <lineage>
        <taxon>Eukaryota</taxon>
        <taxon>Fungi</taxon>
        <taxon>Dikarya</taxon>
        <taxon>Ascomycota</taxon>
        <taxon>Pezizomycotina</taxon>
        <taxon>Lecanoromycetes</taxon>
        <taxon>OSLEUM clade</taxon>
        <taxon>Lecanoromycetidae</taxon>
        <taxon>Lecanorales</taxon>
        <taxon>Lecanorineae</taxon>
        <taxon>Cladoniaceae</taxon>
        <taxon>Cladonia</taxon>
    </lineage>
</organism>
<feature type="compositionally biased region" description="Basic and acidic residues" evidence="16">
    <location>
        <begin position="926"/>
        <end position="944"/>
    </location>
</feature>
<feature type="coiled-coil region" evidence="15">
    <location>
        <begin position="709"/>
        <end position="785"/>
    </location>
</feature>
<feature type="coiled-coil region" evidence="15">
    <location>
        <begin position="829"/>
        <end position="915"/>
    </location>
</feature>
<dbReference type="NCBIfam" id="TIGR00606">
    <property type="entry name" value="rad50"/>
    <property type="match status" value="1"/>
</dbReference>
<evidence type="ECO:0000313" key="18">
    <source>
        <dbReference type="EMBL" id="KAK0508941.1"/>
    </source>
</evidence>
<feature type="domain" description="Rad50/SbcC-type AAA" evidence="17">
    <location>
        <begin position="13"/>
        <end position="254"/>
    </location>
</feature>
<dbReference type="GO" id="GO:0030870">
    <property type="term" value="C:Mre11 complex"/>
    <property type="evidence" value="ECO:0007669"/>
    <property type="project" value="InterPro"/>
</dbReference>
<gene>
    <name evidence="18" type="ORF">JMJ35_008312</name>
</gene>
<keyword evidence="19" id="KW-1185">Reference proteome</keyword>
<dbReference type="Gene3D" id="1.10.287.1490">
    <property type="match status" value="1"/>
</dbReference>
<evidence type="ECO:0000256" key="12">
    <source>
        <dbReference type="ARBA" id="ARBA00023204"/>
    </source>
</evidence>
<comment type="cofactor">
    <cofactor evidence="1">
        <name>Zn(2+)</name>
        <dbReference type="ChEBI" id="CHEBI:29105"/>
    </cofactor>
</comment>
<comment type="catalytic activity">
    <reaction evidence="14">
        <text>ATP + H2O = ADP + phosphate + H(+)</text>
        <dbReference type="Rhea" id="RHEA:13065"/>
        <dbReference type="ChEBI" id="CHEBI:15377"/>
        <dbReference type="ChEBI" id="CHEBI:15378"/>
        <dbReference type="ChEBI" id="CHEBI:30616"/>
        <dbReference type="ChEBI" id="CHEBI:43474"/>
        <dbReference type="ChEBI" id="CHEBI:456216"/>
    </reaction>
</comment>
<evidence type="ECO:0000259" key="17">
    <source>
        <dbReference type="Pfam" id="PF13476"/>
    </source>
</evidence>
<feature type="coiled-coil region" evidence="15">
    <location>
        <begin position="977"/>
        <end position="1011"/>
    </location>
</feature>
<evidence type="ECO:0000313" key="19">
    <source>
        <dbReference type="Proteomes" id="UP001166286"/>
    </source>
</evidence>
<evidence type="ECO:0000256" key="16">
    <source>
        <dbReference type="SAM" id="MobiDB-lite"/>
    </source>
</evidence>
<evidence type="ECO:0000256" key="1">
    <source>
        <dbReference type="ARBA" id="ARBA00001947"/>
    </source>
</evidence>
<evidence type="ECO:0000256" key="10">
    <source>
        <dbReference type="ARBA" id="ARBA00022833"/>
    </source>
</evidence>
<dbReference type="Gene3D" id="3.40.50.300">
    <property type="entry name" value="P-loop containing nucleotide triphosphate hydrolases"/>
    <property type="match status" value="2"/>
</dbReference>
<name>A0AA39QW47_9LECA</name>
<keyword evidence="7" id="KW-0479">Metal-binding</keyword>
<dbReference type="InterPro" id="IPR027417">
    <property type="entry name" value="P-loop_NTPase"/>
</dbReference>
<proteinExistence type="inferred from homology"/>
<evidence type="ECO:0000256" key="5">
    <source>
        <dbReference type="ARBA" id="ARBA00017893"/>
    </source>
</evidence>
<evidence type="ECO:0000256" key="6">
    <source>
        <dbReference type="ARBA" id="ARBA00022454"/>
    </source>
</evidence>
<dbReference type="Pfam" id="PF13476">
    <property type="entry name" value="AAA_23"/>
    <property type="match status" value="1"/>
</dbReference>
<protein>
    <recommendedName>
        <fullName evidence="5">DNA repair protein RAD50</fullName>
    </recommendedName>
</protein>
<dbReference type="GO" id="GO:0006302">
    <property type="term" value="P:double-strand break repair"/>
    <property type="evidence" value="ECO:0007669"/>
    <property type="project" value="InterPro"/>
</dbReference>
<evidence type="ECO:0000256" key="4">
    <source>
        <dbReference type="ARBA" id="ARBA00009439"/>
    </source>
</evidence>
<keyword evidence="13" id="KW-0539">Nucleus</keyword>
<evidence type="ECO:0000256" key="13">
    <source>
        <dbReference type="ARBA" id="ARBA00023242"/>
    </source>
</evidence>
<evidence type="ECO:0000256" key="7">
    <source>
        <dbReference type="ARBA" id="ARBA00022723"/>
    </source>
</evidence>
<evidence type="ECO:0000256" key="8">
    <source>
        <dbReference type="ARBA" id="ARBA00022763"/>
    </source>
</evidence>
<keyword evidence="11 15" id="KW-0175">Coiled coil</keyword>
<dbReference type="GO" id="GO:0003691">
    <property type="term" value="F:double-stranded telomeric DNA binding"/>
    <property type="evidence" value="ECO:0007669"/>
    <property type="project" value="TreeGrafter"/>
</dbReference>
<dbReference type="EMBL" id="JAFEKC020000019">
    <property type="protein sequence ID" value="KAK0508941.1"/>
    <property type="molecule type" value="Genomic_DNA"/>
</dbReference>
<feature type="region of interest" description="Disordered" evidence="16">
    <location>
        <begin position="919"/>
        <end position="946"/>
    </location>
</feature>
<accession>A0AA39QW47</accession>
<dbReference type="GO" id="GO:0043047">
    <property type="term" value="F:single-stranded telomeric DNA binding"/>
    <property type="evidence" value="ECO:0007669"/>
    <property type="project" value="TreeGrafter"/>
</dbReference>
<dbReference type="FunFam" id="3.40.50.300:FF:001195">
    <property type="entry name" value="DNA repair protein rad50"/>
    <property type="match status" value="1"/>
</dbReference>
<evidence type="ECO:0000256" key="14">
    <source>
        <dbReference type="ARBA" id="ARBA00049360"/>
    </source>
</evidence>
<dbReference type="Pfam" id="PF13558">
    <property type="entry name" value="SbcC_Walker_B"/>
    <property type="match status" value="1"/>
</dbReference>
<dbReference type="GO" id="GO:0046872">
    <property type="term" value="F:metal ion binding"/>
    <property type="evidence" value="ECO:0007669"/>
    <property type="project" value="UniProtKB-KW"/>
</dbReference>
<dbReference type="InterPro" id="IPR004584">
    <property type="entry name" value="Rad50_eukaryotes"/>
</dbReference>
<evidence type="ECO:0000256" key="11">
    <source>
        <dbReference type="ARBA" id="ARBA00023054"/>
    </source>
</evidence>
<dbReference type="PANTHER" id="PTHR18867:SF12">
    <property type="entry name" value="DNA REPAIR PROTEIN RAD50"/>
    <property type="match status" value="1"/>
</dbReference>
<reference evidence="18" key="1">
    <citation type="submission" date="2023-03" db="EMBL/GenBank/DDBJ databases">
        <title>Complete genome of Cladonia borealis.</title>
        <authorList>
            <person name="Park H."/>
        </authorList>
    </citation>
    <scope>NUCLEOTIDE SEQUENCE</scope>
    <source>
        <strain evidence="18">ANT050790</strain>
    </source>
</reference>
<feature type="coiled-coil region" evidence="15">
    <location>
        <begin position="194"/>
        <end position="266"/>
    </location>
</feature>
<sequence length="1307" mass="150453">MSNPKAEKSKIDKLSILGVRSFDNQHPETIQLYTPLTLIVGYNGSGKTTIIECLKYATIGDLPPNSKGGAFIHDPKICNEKEVLAQVKMSFNGTNGAKMVVTRSVQLTVKKATRVQKTLECQLLSIKGGERTSISSRVAELDQIMPQYLGVSKAVLDNVIFCHQDESLWPMSEPSVLKKKFDEIFEALKYTKALDNIKQLRKSQNDQLGKFKQQEEYMKANKDKGDRAEKKSRELDAELKTLRAEITQLEIEIKEAQSKHQEAFDHAAQYVQVADSLNLKQNHRDWLENTVKGLRNGLTERSESDEWLQAEVEQYDERLTVYQRNKTEQAKHYENLTRSIDESRRNLSARHSEAGRHEQQKAHHEQQIEKRKVLIKDSSRMHDIRGYDADLDAMQISEYVERISRLCKDQLAAVEKVRRENEREVKKAQEMLSKLGERRSVLEADRNAVKQQSTVNDRQIGNLQTDLNSIEIDEGGKAILESKIEDVEKRLKGAKSDFEKAAWDTKLQEKKFQLRAMEDESQHLNRDLVQSTKQAGELARLDHLRREVASLQRNIEKMKGVHGGRLQTLVSQNWQPSNLEASFQKVVDRKNSEIEEAKRHRDTVSRDLEQIDFKISNAKMNLKKGEQELAACVTRLEENVGGEPEQYVRVLSELQQARDVFKADFDSFEHMRDFYAKGITIAQKDNKCRLCQRGFHGTEQNGFISRMKAKLENETAAEVERDLSEAEEDLRRAKEAGPSYETWVRLSKAELPNLREDLKKLGTEREKLLREIEEHDKIVKEYEHAKADVESLTKPVRDIVKYHQDLTNFSGQIKDLTENQKETGLSRTLEDIQERLEDLDGKSRGLRNSIDKLTANKESARLHISALELELSREKSNLSNANHELDKKTGLLKRIEELRGANREHRDTVKRLDKQLQELAPQLSEQETKLSDIKQRGADKEKALQQDASSYSDTVYKLELAEQTIQAYLDDGGPSKLAKCQRDIDNIQREIRQTEDEQKRVIKSINKISEELTNHEATKRTIVDNINYRQRLRELEGVKNEIAHLSAQNDEADRASWQKQASHWKRVYDSLSTQRSSKLGAAKAKDDQLGQLITDWETDYKDAAYLYKKAHIEVETTKAAVEDLGRYGGALDKAIMKYHSIKMEEINRIIEELWKKTYQGTDVDTILIRSDNEAAKGNRSYNYRVCMVKQDAEMDMRGRCSAGQKVLASIIIRLALAECFGVNCGLIALDEPTTNLDRDNIRSLAQSLHDIIEARRHQSNFQLIVITHDEDFLKQMKCPDFCDYYYRISRNDRQKSIIERQSIAEVM</sequence>
<dbReference type="FunFam" id="3.40.50.300:FF:000947">
    <property type="entry name" value="DNA repair protein RAD50"/>
    <property type="match status" value="1"/>
</dbReference>
<dbReference type="GO" id="GO:0000794">
    <property type="term" value="C:condensed nuclear chromosome"/>
    <property type="evidence" value="ECO:0007669"/>
    <property type="project" value="TreeGrafter"/>
</dbReference>
<dbReference type="GO" id="GO:0000722">
    <property type="term" value="P:telomere maintenance via recombination"/>
    <property type="evidence" value="ECO:0007669"/>
    <property type="project" value="TreeGrafter"/>
</dbReference>
<dbReference type="InterPro" id="IPR038729">
    <property type="entry name" value="Rad50/SbcC_AAA"/>
</dbReference>
<dbReference type="SUPFAM" id="SSF52540">
    <property type="entry name" value="P-loop containing nucleoside triphosphate hydrolases"/>
    <property type="match status" value="2"/>
</dbReference>
<dbReference type="GO" id="GO:0007004">
    <property type="term" value="P:telomere maintenance via telomerase"/>
    <property type="evidence" value="ECO:0007669"/>
    <property type="project" value="TreeGrafter"/>
</dbReference>
<comment type="similarity">
    <text evidence="4">Belongs to the SMC family. RAD50 subfamily.</text>
</comment>
<evidence type="ECO:0000256" key="9">
    <source>
        <dbReference type="ARBA" id="ARBA00022801"/>
    </source>
</evidence>
<dbReference type="PANTHER" id="PTHR18867">
    <property type="entry name" value="RAD50"/>
    <property type="match status" value="1"/>
</dbReference>
<feature type="coiled-coil region" evidence="15">
    <location>
        <begin position="477"/>
        <end position="561"/>
    </location>
</feature>
<keyword evidence="9" id="KW-0378">Hydrolase</keyword>
<comment type="caution">
    <text evidence="18">The sequence shown here is derived from an EMBL/GenBank/DDBJ whole genome shotgun (WGS) entry which is preliminary data.</text>
</comment>
<evidence type="ECO:0000256" key="3">
    <source>
        <dbReference type="ARBA" id="ARBA00004286"/>
    </source>
</evidence>
<keyword evidence="8" id="KW-0227">DNA damage</keyword>
<feature type="coiled-coil region" evidence="15">
    <location>
        <begin position="411"/>
        <end position="445"/>
    </location>
</feature>
<dbReference type="GO" id="GO:0016887">
    <property type="term" value="F:ATP hydrolysis activity"/>
    <property type="evidence" value="ECO:0007669"/>
    <property type="project" value="InterPro"/>
</dbReference>
<keyword evidence="10" id="KW-0862">Zinc</keyword>
<dbReference type="Proteomes" id="UP001166286">
    <property type="component" value="Unassembled WGS sequence"/>
</dbReference>
<feature type="region of interest" description="Disordered" evidence="16">
    <location>
        <begin position="339"/>
        <end position="370"/>
    </location>
</feature>
<dbReference type="GO" id="GO:0051880">
    <property type="term" value="F:G-quadruplex DNA binding"/>
    <property type="evidence" value="ECO:0007669"/>
    <property type="project" value="TreeGrafter"/>
</dbReference>